<dbReference type="RefSeq" id="WP_073608454.1">
    <property type="nucleotide sequence ID" value="NZ_MRCG01000007.1"/>
</dbReference>
<dbReference type="InterPro" id="IPR010982">
    <property type="entry name" value="Lambda_DNA-bd_dom_sf"/>
</dbReference>
<accession>A0A1U7J5D1</accession>
<dbReference type="CDD" id="cd00093">
    <property type="entry name" value="HTH_XRE"/>
    <property type="match status" value="1"/>
</dbReference>
<dbReference type="PROSITE" id="PS50943">
    <property type="entry name" value="HTH_CROC1"/>
    <property type="match status" value="1"/>
</dbReference>
<evidence type="ECO:0000313" key="3">
    <source>
        <dbReference type="Proteomes" id="UP000185557"/>
    </source>
</evidence>
<organism evidence="2 3">
    <name type="scientific">Phormidium tenue NIES-30</name>
    <dbReference type="NCBI Taxonomy" id="549789"/>
    <lineage>
        <taxon>Bacteria</taxon>
        <taxon>Bacillati</taxon>
        <taxon>Cyanobacteriota</taxon>
        <taxon>Cyanophyceae</taxon>
        <taxon>Oscillatoriophycideae</taxon>
        <taxon>Oscillatoriales</taxon>
        <taxon>Oscillatoriaceae</taxon>
        <taxon>Phormidium</taxon>
    </lineage>
</organism>
<comment type="caution">
    <text evidence="2">The sequence shown here is derived from an EMBL/GenBank/DDBJ whole genome shotgun (WGS) entry which is preliminary data.</text>
</comment>
<dbReference type="STRING" id="549789.NIES30_10860"/>
<protein>
    <recommendedName>
        <fullName evidence="1">HTH cro/C1-type domain-containing protein</fullName>
    </recommendedName>
</protein>
<dbReference type="AlphaFoldDB" id="A0A1U7J5D1"/>
<evidence type="ECO:0000259" key="1">
    <source>
        <dbReference type="PROSITE" id="PS50943"/>
    </source>
</evidence>
<feature type="domain" description="HTH cro/C1-type" evidence="1">
    <location>
        <begin position="64"/>
        <end position="117"/>
    </location>
</feature>
<gene>
    <name evidence="2" type="ORF">NIES30_10860</name>
</gene>
<dbReference type="PANTHER" id="PTHR40455">
    <property type="entry name" value="ANTITOXIN HIGA"/>
    <property type="match status" value="1"/>
</dbReference>
<dbReference type="PANTHER" id="PTHR40455:SF1">
    <property type="entry name" value="ANTITOXIN HIGA"/>
    <property type="match status" value="1"/>
</dbReference>
<sequence>MAQSTIKPIKTEADYEAALERISTLMDVAPNTPEADELDVLATLVEVYEDQHYPINFPDPLSAITFRMEQSGLTQRDLVPYLGSRSKVSEVLAGKRSLTLSMIRALHSHLGIPAEVLLQEPSATLPETPEDIDWSQYPVKEMAKKGWIEQGADIVDHAEEIIRDLIQRAGGYDTAFKMFCRKNDGARRNAKMDPYALQAWGLQVLAIANQTPLPAKYKPGSITDEFIQEMVRLSWAESGPRLAKEYLANHGIHLVYLPHLQRTHLDGAALRLPDGTPTIGLTLRHDRLDNFWFSLCHELAHQQLHLEGNNTDYAIFDDLSTDPSEEDQKEIEADEKAKNVLISPEIWQHARLLDRPSSSAVVALAQQLRINPAIIAGRIRKETGNYRILTHYVGNNQVRVCFE</sequence>
<dbReference type="GO" id="GO:0006355">
    <property type="term" value="P:regulation of DNA-templated transcription"/>
    <property type="evidence" value="ECO:0007669"/>
    <property type="project" value="InterPro"/>
</dbReference>
<dbReference type="GO" id="GO:0001046">
    <property type="term" value="F:core promoter sequence-specific DNA binding"/>
    <property type="evidence" value="ECO:0007669"/>
    <property type="project" value="TreeGrafter"/>
</dbReference>
<reference evidence="2 3" key="1">
    <citation type="submission" date="2016-11" db="EMBL/GenBank/DDBJ databases">
        <title>Draft Genome Sequences of Nine Cyanobacterial Strains from Diverse Habitats.</title>
        <authorList>
            <person name="Zhu T."/>
            <person name="Hou S."/>
            <person name="Lu X."/>
            <person name="Hess W.R."/>
        </authorList>
    </citation>
    <scope>NUCLEOTIDE SEQUENCE [LARGE SCALE GENOMIC DNA]</scope>
    <source>
        <strain evidence="2 3">NIES-30</strain>
    </source>
</reference>
<name>A0A1U7J5D1_9CYAN</name>
<dbReference type="EMBL" id="MRCG01000007">
    <property type="protein sequence ID" value="OKH48001.1"/>
    <property type="molecule type" value="Genomic_DNA"/>
</dbReference>
<dbReference type="Gene3D" id="1.10.260.40">
    <property type="entry name" value="lambda repressor-like DNA-binding domains"/>
    <property type="match status" value="1"/>
</dbReference>
<dbReference type="Proteomes" id="UP000185557">
    <property type="component" value="Unassembled WGS sequence"/>
</dbReference>
<dbReference type="SUPFAM" id="SSF47413">
    <property type="entry name" value="lambda repressor-like DNA-binding domains"/>
    <property type="match status" value="1"/>
</dbReference>
<dbReference type="SMART" id="SM00530">
    <property type="entry name" value="HTH_XRE"/>
    <property type="match status" value="1"/>
</dbReference>
<evidence type="ECO:0000313" key="2">
    <source>
        <dbReference type="EMBL" id="OKH48001.1"/>
    </source>
</evidence>
<keyword evidence="3" id="KW-1185">Reference proteome</keyword>
<proteinExistence type="predicted"/>
<dbReference type="InterPro" id="IPR039060">
    <property type="entry name" value="Antitox_HigA"/>
</dbReference>
<dbReference type="InterPro" id="IPR001387">
    <property type="entry name" value="Cro/C1-type_HTH"/>
</dbReference>